<dbReference type="Pfam" id="PF07762">
    <property type="entry name" value="DUF1618"/>
    <property type="match status" value="1"/>
</dbReference>
<name>A0A835C0S6_9POAL</name>
<reference evidence="2" key="1">
    <citation type="submission" date="2020-07" db="EMBL/GenBank/DDBJ databases">
        <title>Genome sequence and genetic diversity analysis of an under-domesticated orphan crop, white fonio (Digitaria exilis).</title>
        <authorList>
            <person name="Bennetzen J.L."/>
            <person name="Chen S."/>
            <person name="Ma X."/>
            <person name="Wang X."/>
            <person name="Yssel A.E.J."/>
            <person name="Chaluvadi S.R."/>
            <person name="Johnson M."/>
            <person name="Gangashetty P."/>
            <person name="Hamidou F."/>
            <person name="Sanogo M.D."/>
            <person name="Zwaenepoel A."/>
            <person name="Wallace J."/>
            <person name="Van De Peer Y."/>
            <person name="Van Deynze A."/>
        </authorList>
    </citation>
    <scope>NUCLEOTIDE SEQUENCE</scope>
    <source>
        <tissue evidence="2">Leaves</tissue>
    </source>
</reference>
<dbReference type="PANTHER" id="PTHR33086:SF44">
    <property type="entry name" value="OS03G0683600 PROTEIN"/>
    <property type="match status" value="1"/>
</dbReference>
<dbReference type="EMBL" id="JACEFO010001710">
    <property type="protein sequence ID" value="KAF8718417.1"/>
    <property type="molecule type" value="Genomic_DNA"/>
</dbReference>
<protein>
    <recommendedName>
        <fullName evidence="1">DUF1618 domain-containing protein</fullName>
    </recommendedName>
</protein>
<dbReference type="Proteomes" id="UP000636709">
    <property type="component" value="Unassembled WGS sequence"/>
</dbReference>
<comment type="caution">
    <text evidence="2">The sequence shown here is derived from an EMBL/GenBank/DDBJ whole genome shotgun (WGS) entry which is preliminary data.</text>
</comment>
<dbReference type="AlphaFoldDB" id="A0A835C0S6"/>
<organism evidence="2 3">
    <name type="scientific">Digitaria exilis</name>
    <dbReference type="NCBI Taxonomy" id="1010633"/>
    <lineage>
        <taxon>Eukaryota</taxon>
        <taxon>Viridiplantae</taxon>
        <taxon>Streptophyta</taxon>
        <taxon>Embryophyta</taxon>
        <taxon>Tracheophyta</taxon>
        <taxon>Spermatophyta</taxon>
        <taxon>Magnoliopsida</taxon>
        <taxon>Liliopsida</taxon>
        <taxon>Poales</taxon>
        <taxon>Poaceae</taxon>
        <taxon>PACMAD clade</taxon>
        <taxon>Panicoideae</taxon>
        <taxon>Panicodae</taxon>
        <taxon>Paniceae</taxon>
        <taxon>Anthephorinae</taxon>
        <taxon>Digitaria</taxon>
    </lineage>
</organism>
<dbReference type="OrthoDB" id="650468at2759"/>
<evidence type="ECO:0000259" key="1">
    <source>
        <dbReference type="Pfam" id="PF07762"/>
    </source>
</evidence>
<accession>A0A835C0S6</accession>
<dbReference type="InterPro" id="IPR011676">
    <property type="entry name" value="DUF1618"/>
</dbReference>
<evidence type="ECO:0000313" key="2">
    <source>
        <dbReference type="EMBL" id="KAF8718417.1"/>
    </source>
</evidence>
<feature type="domain" description="DUF1618" evidence="1">
    <location>
        <begin position="202"/>
        <end position="330"/>
    </location>
</feature>
<dbReference type="PANTHER" id="PTHR33086">
    <property type="entry name" value="OS05G0468200 PROTEIN-RELATED"/>
    <property type="match status" value="1"/>
</dbReference>
<keyword evidence="3" id="KW-1185">Reference proteome</keyword>
<evidence type="ECO:0000313" key="3">
    <source>
        <dbReference type="Proteomes" id="UP000636709"/>
    </source>
</evidence>
<proteinExistence type="predicted"/>
<sequence length="343" mass="37291">MASSPSPSWVMLGRVPRVTAATEPQPGPAVSLALAVPPRVTQLTVSPPVLPADPDTEARIDSPFVLTADPSGLFLVIAPPSVSERPPTEARVWCDPDGVEHTFHVGRISSPAYLVLDVPSGTASRVPDPDVLNASSVGLIASPGGHGYMFVEFQNMVGSKKATLICFSSETGKWGRVHVNNPLPRWIWTFADVITHDGKLWWVDRAAGLLASDPFADKPEMAYIPLPKVRSHGGGCRSCSYCSERNSTSGRCVQVSNGKFRCVDMSFPSQGGAPKLTMHTLADPETAEWTPEHRVSFDKIWADDSYEAAGLQKKPLVVAFIHPETADVVYFRREVPLRRQHAY</sequence>
<gene>
    <name evidence="2" type="ORF">HU200_025402</name>
</gene>